<dbReference type="AlphaFoldDB" id="A0A8X7SBW4"/>
<sequence length="81" mass="8712">MLPYDPQARIIPGTRQTNFIPFPISRIQVPMLLEHPGYSAVAALILLEVAAAGKPLTDISGTEADVRQAAENYAIAALHIC</sequence>
<organism evidence="1 2">
    <name type="scientific">Brassica carinata</name>
    <name type="common">Ethiopian mustard</name>
    <name type="synonym">Abyssinian cabbage</name>
    <dbReference type="NCBI Taxonomy" id="52824"/>
    <lineage>
        <taxon>Eukaryota</taxon>
        <taxon>Viridiplantae</taxon>
        <taxon>Streptophyta</taxon>
        <taxon>Embryophyta</taxon>
        <taxon>Tracheophyta</taxon>
        <taxon>Spermatophyta</taxon>
        <taxon>Magnoliopsida</taxon>
        <taxon>eudicotyledons</taxon>
        <taxon>Gunneridae</taxon>
        <taxon>Pentapetalae</taxon>
        <taxon>rosids</taxon>
        <taxon>malvids</taxon>
        <taxon>Brassicales</taxon>
        <taxon>Brassicaceae</taxon>
        <taxon>Brassiceae</taxon>
        <taxon>Brassica</taxon>
    </lineage>
</organism>
<reference evidence="1 2" key="1">
    <citation type="submission" date="2020-02" db="EMBL/GenBank/DDBJ databases">
        <authorList>
            <person name="Ma Q."/>
            <person name="Huang Y."/>
            <person name="Song X."/>
            <person name="Pei D."/>
        </authorList>
    </citation>
    <scope>NUCLEOTIDE SEQUENCE [LARGE SCALE GENOMIC DNA]</scope>
    <source>
        <strain evidence="1">Sxm20200214</strain>
        <tissue evidence="1">Leaf</tissue>
    </source>
</reference>
<name>A0A8X7SBW4_BRACI</name>
<protein>
    <submittedName>
        <fullName evidence="1">Uncharacterized protein</fullName>
    </submittedName>
</protein>
<dbReference type="EMBL" id="JAAMPC010000007">
    <property type="protein sequence ID" value="KAG2303457.1"/>
    <property type="molecule type" value="Genomic_DNA"/>
</dbReference>
<keyword evidence="2" id="KW-1185">Reference proteome</keyword>
<evidence type="ECO:0000313" key="2">
    <source>
        <dbReference type="Proteomes" id="UP000886595"/>
    </source>
</evidence>
<proteinExistence type="predicted"/>
<comment type="caution">
    <text evidence="1">The sequence shown here is derived from an EMBL/GenBank/DDBJ whole genome shotgun (WGS) entry which is preliminary data.</text>
</comment>
<dbReference type="Proteomes" id="UP000886595">
    <property type="component" value="Unassembled WGS sequence"/>
</dbReference>
<gene>
    <name evidence="1" type="ORF">Bca52824_032108</name>
</gene>
<accession>A0A8X7SBW4</accession>
<evidence type="ECO:0000313" key="1">
    <source>
        <dbReference type="EMBL" id="KAG2303457.1"/>
    </source>
</evidence>